<protein>
    <recommendedName>
        <fullName evidence="3">SMI1/KNR4 family protein</fullName>
    </recommendedName>
</protein>
<name>A0ABW9KEE8_9FIRM</name>
<evidence type="ECO:0008006" key="3">
    <source>
        <dbReference type="Google" id="ProtNLM"/>
    </source>
</evidence>
<dbReference type="EMBL" id="JBDLBQ010000007">
    <property type="protein sequence ID" value="MFN2102914.1"/>
    <property type="molecule type" value="Genomic_DNA"/>
</dbReference>
<organism evidence="1 2">
    <name type="scientific">Finegoldia dalianensis</name>
    <dbReference type="NCBI Taxonomy" id="3145239"/>
    <lineage>
        <taxon>Bacteria</taxon>
        <taxon>Bacillati</taxon>
        <taxon>Bacillota</taxon>
        <taxon>Tissierellia</taxon>
        <taxon>Tissierellales</taxon>
        <taxon>Peptoniphilaceae</taxon>
        <taxon>Finegoldia</taxon>
    </lineage>
</organism>
<keyword evidence="2" id="KW-1185">Reference proteome</keyword>
<comment type="caution">
    <text evidence="1">The sequence shown here is derived from an EMBL/GenBank/DDBJ whole genome shotgun (WGS) entry which is preliminary data.</text>
</comment>
<dbReference type="RefSeq" id="WP_412702054.1">
    <property type="nucleotide sequence ID" value="NZ_JBDLBQ010000007.1"/>
</dbReference>
<evidence type="ECO:0000313" key="1">
    <source>
        <dbReference type="EMBL" id="MFN2102914.1"/>
    </source>
</evidence>
<proteinExistence type="predicted"/>
<sequence length="182" mass="21476">MERFFECDVNTNSRENMIEFLTNHYRYYNLHSWNRSNSYANNVKLYNLGLDSKDLDFAYEIICGDEIICGEMYDDFNFIISQFKETYGYDIGFNGRSGGYLVLYYGEKVDGDVVVYPGRAIDSSDKDYFEDWSDDELKDRVELVKAFDNICDMIRDVFIDYLKNGEVIEQEEVVKSYMLTLN</sequence>
<gene>
    <name evidence="1" type="ORF">ABDJ34_08365</name>
</gene>
<dbReference type="Proteomes" id="UP001634413">
    <property type="component" value="Unassembled WGS sequence"/>
</dbReference>
<accession>A0ABW9KEE8</accession>
<evidence type="ECO:0000313" key="2">
    <source>
        <dbReference type="Proteomes" id="UP001634413"/>
    </source>
</evidence>
<reference evidence="1 2" key="1">
    <citation type="journal article" date="2024" name="Anaerobe">
        <title>The identification of Finegoldia dalianensis sp. nov., isolated from the pus of a patient with skin abscess and genomic analysis of the strains belonging to Finegoldia genus.</title>
        <authorList>
            <person name="Li Y."/>
            <person name="Wang Y."/>
            <person name="Xiao D."/>
            <person name="Wang J."/>
            <person name="Jin D."/>
        </authorList>
    </citation>
    <scope>NUCLEOTIDE SEQUENCE [LARGE SCALE GENOMIC DNA]</scope>
    <source>
        <strain evidence="1 2">LY240594</strain>
    </source>
</reference>